<reference evidence="2" key="1">
    <citation type="submission" date="2018-06" db="EMBL/GenBank/DDBJ databases">
        <title>Paenibacillus xerothermodurans sp. nov. an extremely dry heat resistant spore forming bacterium isolated from the soil of Cape Canaveral, Florida.</title>
        <authorList>
            <person name="Seuylemezian A."/>
            <person name="Kaur N."/>
            <person name="Patil P."/>
            <person name="Patil P."/>
            <person name="Mayilraj S."/>
            <person name="Vaishampayan P."/>
        </authorList>
    </citation>
    <scope>NUCLEOTIDE SEQUENCE [LARGE SCALE GENOMIC DNA]</scope>
    <source>
        <strain evidence="2">ATCC 27380</strain>
    </source>
</reference>
<gene>
    <name evidence="2" type="ORF">CBW46_018520</name>
</gene>
<dbReference type="PANTHER" id="PTHR47505:SF1">
    <property type="entry name" value="DNA UTILIZATION PROTEIN YHGH"/>
    <property type="match status" value="1"/>
</dbReference>
<dbReference type="SUPFAM" id="SSF53271">
    <property type="entry name" value="PRTase-like"/>
    <property type="match status" value="1"/>
</dbReference>
<dbReference type="PANTHER" id="PTHR47505">
    <property type="entry name" value="DNA UTILIZATION PROTEIN YHGH"/>
    <property type="match status" value="1"/>
</dbReference>
<evidence type="ECO:0000313" key="3">
    <source>
        <dbReference type="Proteomes" id="UP000214746"/>
    </source>
</evidence>
<dbReference type="RefSeq" id="WP_089201524.1">
    <property type="nucleotide sequence ID" value="NZ_NHRJ02000017.1"/>
</dbReference>
<keyword evidence="3" id="KW-1185">Reference proteome</keyword>
<dbReference type="EMBL" id="NHRJ02000017">
    <property type="protein sequence ID" value="PZE19432.1"/>
    <property type="molecule type" value="Genomic_DNA"/>
</dbReference>
<evidence type="ECO:0000256" key="1">
    <source>
        <dbReference type="ARBA" id="ARBA00008007"/>
    </source>
</evidence>
<dbReference type="AlphaFoldDB" id="A0A2W1NUS1"/>
<dbReference type="Gene3D" id="3.40.50.2020">
    <property type="match status" value="1"/>
</dbReference>
<proteinExistence type="inferred from homology"/>
<dbReference type="InterPro" id="IPR000836">
    <property type="entry name" value="PRTase_dom"/>
</dbReference>
<comment type="caution">
    <text evidence="2">The sequence shown here is derived from an EMBL/GenBank/DDBJ whole genome shotgun (WGS) entry which is preliminary data.</text>
</comment>
<dbReference type="InterPro" id="IPR029057">
    <property type="entry name" value="PRTase-like"/>
</dbReference>
<comment type="similarity">
    <text evidence="1">Belongs to the ComF/GntX family.</text>
</comment>
<name>A0A2W1NUS1_PAEXE</name>
<protein>
    <submittedName>
        <fullName evidence="2">ComF family protein</fullName>
    </submittedName>
</protein>
<dbReference type="InterPro" id="IPR051910">
    <property type="entry name" value="ComF/GntX_DNA_util-trans"/>
</dbReference>
<sequence>MKKRSGIGEWIKQWVDKAERLLAPTWNTCSACGVSYSTEHALPVCKRCSEVIPWILNVRCDQCGRSEVCLDCTRRKQRFFVRNRSVVRYSPDMKEWLGLYKYRGNENMQRLMGTMLLHAYNLHNESAATSGDFSRCVELITYVPLSDTRLAERGFNQAQQLAQELGRHTGIPVISMLERVRHTDKQSFKTRAGRLQDMQGVFAVLPSAKVKYNDLFSHGSVKLYIVDDVYTTGSTLNECSKAIKKELPADVFGISWAR</sequence>
<dbReference type="CDD" id="cd06223">
    <property type="entry name" value="PRTases_typeI"/>
    <property type="match status" value="1"/>
</dbReference>
<dbReference type="Proteomes" id="UP000214746">
    <property type="component" value="Unassembled WGS sequence"/>
</dbReference>
<organism evidence="2 3">
    <name type="scientific">Paenibacillus xerothermodurans</name>
    <dbReference type="NCBI Taxonomy" id="1977292"/>
    <lineage>
        <taxon>Bacteria</taxon>
        <taxon>Bacillati</taxon>
        <taxon>Bacillota</taxon>
        <taxon>Bacilli</taxon>
        <taxon>Bacillales</taxon>
        <taxon>Paenibacillaceae</taxon>
        <taxon>Paenibacillus</taxon>
    </lineage>
</organism>
<evidence type="ECO:0000313" key="2">
    <source>
        <dbReference type="EMBL" id="PZE19432.1"/>
    </source>
</evidence>
<dbReference type="OrthoDB" id="9779910at2"/>
<accession>A0A2W1NUS1</accession>